<dbReference type="RefSeq" id="WP_354193953.1">
    <property type="nucleotide sequence ID" value="NZ_JBEPML010000005.1"/>
</dbReference>
<gene>
    <name evidence="2" type="ORF">ABID37_001835</name>
</gene>
<dbReference type="Proteomes" id="UP001549076">
    <property type="component" value="Unassembled WGS sequence"/>
</dbReference>
<proteinExistence type="predicted"/>
<evidence type="ECO:0000313" key="3">
    <source>
        <dbReference type="Proteomes" id="UP001549076"/>
    </source>
</evidence>
<dbReference type="CDD" id="cd04301">
    <property type="entry name" value="NAT_SF"/>
    <property type="match status" value="1"/>
</dbReference>
<dbReference type="Gene3D" id="3.40.630.30">
    <property type="match status" value="1"/>
</dbReference>
<dbReference type="InterPro" id="IPR000182">
    <property type="entry name" value="GNAT_dom"/>
</dbReference>
<sequence>MNSLAIATTDFQTAGVVQHLPAFTVEAELPADVAAREALLDRAMGPGRKRKSSEKLRRGRRPAEGLALVARSAEGALLGTVRLWNVTLGAGGRPALLLGPLAVEPAVKSAGIGSALMRQAIAEAERLGHGAILLVGDEPYYSRFGFSAERTGTLAMPGPYERHRLLALELAGGTLDGACGIITASGRKLRNERTHAA</sequence>
<dbReference type="InterPro" id="IPR016181">
    <property type="entry name" value="Acyl_CoA_acyltransferase"/>
</dbReference>
<name>A0ABV2MXU7_9HYPH</name>
<evidence type="ECO:0000313" key="2">
    <source>
        <dbReference type="EMBL" id="MET3791627.1"/>
    </source>
</evidence>
<dbReference type="PROSITE" id="PS51186">
    <property type="entry name" value="GNAT"/>
    <property type="match status" value="1"/>
</dbReference>
<reference evidence="2 3" key="1">
    <citation type="submission" date="2024-06" db="EMBL/GenBank/DDBJ databases">
        <title>Genomic Encyclopedia of Type Strains, Phase IV (KMG-IV): sequencing the most valuable type-strain genomes for metagenomic binning, comparative biology and taxonomic classification.</title>
        <authorList>
            <person name="Goeker M."/>
        </authorList>
    </citation>
    <scope>NUCLEOTIDE SEQUENCE [LARGE SCALE GENOMIC DNA]</scope>
    <source>
        <strain evidence="2 3">DSM 27865</strain>
    </source>
</reference>
<protein>
    <submittedName>
        <fullName evidence="2">N-acetyltransferase YhbS</fullName>
    </submittedName>
</protein>
<accession>A0ABV2MXU7</accession>
<feature type="domain" description="N-acetyltransferase" evidence="1">
    <location>
        <begin position="23"/>
        <end position="171"/>
    </location>
</feature>
<evidence type="ECO:0000259" key="1">
    <source>
        <dbReference type="PROSITE" id="PS51186"/>
    </source>
</evidence>
<organism evidence="2 3">
    <name type="scientific">Aquamicrobium terrae</name>
    <dbReference type="NCBI Taxonomy" id="1324945"/>
    <lineage>
        <taxon>Bacteria</taxon>
        <taxon>Pseudomonadati</taxon>
        <taxon>Pseudomonadota</taxon>
        <taxon>Alphaproteobacteria</taxon>
        <taxon>Hyphomicrobiales</taxon>
        <taxon>Phyllobacteriaceae</taxon>
        <taxon>Aquamicrobium</taxon>
    </lineage>
</organism>
<comment type="caution">
    <text evidence="2">The sequence shown here is derived from an EMBL/GenBank/DDBJ whole genome shotgun (WGS) entry which is preliminary data.</text>
</comment>
<dbReference type="SUPFAM" id="SSF55729">
    <property type="entry name" value="Acyl-CoA N-acyltransferases (Nat)"/>
    <property type="match status" value="1"/>
</dbReference>
<dbReference type="EMBL" id="JBEPML010000005">
    <property type="protein sequence ID" value="MET3791627.1"/>
    <property type="molecule type" value="Genomic_DNA"/>
</dbReference>
<keyword evidence="3" id="KW-1185">Reference proteome</keyword>
<dbReference type="Pfam" id="PF13508">
    <property type="entry name" value="Acetyltransf_7"/>
    <property type="match status" value="1"/>
</dbReference>